<evidence type="ECO:0000256" key="9">
    <source>
        <dbReference type="RuleBase" id="RU369079"/>
    </source>
</evidence>
<feature type="domain" description="Tripartite ATP-independent periplasmic transporters DctQ component" evidence="10">
    <location>
        <begin position="30"/>
        <end position="158"/>
    </location>
</feature>
<evidence type="ECO:0000259" key="10">
    <source>
        <dbReference type="Pfam" id="PF04290"/>
    </source>
</evidence>
<dbReference type="OrthoDB" id="7843639at2"/>
<evidence type="ECO:0000256" key="6">
    <source>
        <dbReference type="ARBA" id="ARBA00022989"/>
    </source>
</evidence>
<accession>A0A2R8APF4</accession>
<feature type="transmembrane region" description="Helical" evidence="9">
    <location>
        <begin position="93"/>
        <end position="113"/>
    </location>
</feature>
<evidence type="ECO:0000256" key="7">
    <source>
        <dbReference type="ARBA" id="ARBA00023136"/>
    </source>
</evidence>
<evidence type="ECO:0000256" key="4">
    <source>
        <dbReference type="ARBA" id="ARBA00022519"/>
    </source>
</evidence>
<keyword evidence="6 9" id="KW-1133">Transmembrane helix</keyword>
<evidence type="ECO:0000256" key="3">
    <source>
        <dbReference type="ARBA" id="ARBA00022475"/>
    </source>
</evidence>
<evidence type="ECO:0000256" key="5">
    <source>
        <dbReference type="ARBA" id="ARBA00022692"/>
    </source>
</evidence>
<reference evidence="12" key="1">
    <citation type="submission" date="2018-03" db="EMBL/GenBank/DDBJ databases">
        <authorList>
            <person name="Rodrigo-Torres L."/>
            <person name="Arahal R. D."/>
            <person name="Lucena T."/>
        </authorList>
    </citation>
    <scope>NUCLEOTIDE SEQUENCE [LARGE SCALE GENOMIC DNA]</scope>
    <source>
        <strain evidence="12">CECT 8871</strain>
    </source>
</reference>
<dbReference type="Proteomes" id="UP000244904">
    <property type="component" value="Unassembled WGS sequence"/>
</dbReference>
<feature type="transmembrane region" description="Helical" evidence="9">
    <location>
        <begin position="47"/>
        <end position="67"/>
    </location>
</feature>
<dbReference type="PANTHER" id="PTHR35011">
    <property type="entry name" value="2,3-DIKETO-L-GULONATE TRAP TRANSPORTER SMALL PERMEASE PROTEIN YIAM"/>
    <property type="match status" value="1"/>
</dbReference>
<dbReference type="GO" id="GO:0022857">
    <property type="term" value="F:transmembrane transporter activity"/>
    <property type="evidence" value="ECO:0007669"/>
    <property type="project" value="UniProtKB-UniRule"/>
</dbReference>
<keyword evidence="7 9" id="KW-0472">Membrane</keyword>
<keyword evidence="4 9" id="KW-0997">Cell inner membrane</keyword>
<protein>
    <recommendedName>
        <fullName evidence="9">TRAP transporter small permease protein</fullName>
    </recommendedName>
</protein>
<gene>
    <name evidence="11" type="ORF">PRI8871_00530</name>
</gene>
<keyword evidence="2 9" id="KW-0813">Transport</keyword>
<evidence type="ECO:0000313" key="12">
    <source>
        <dbReference type="Proteomes" id="UP000244904"/>
    </source>
</evidence>
<name>A0A2R8APF4_9RHOB</name>
<evidence type="ECO:0000256" key="2">
    <source>
        <dbReference type="ARBA" id="ARBA00022448"/>
    </source>
</evidence>
<dbReference type="InterPro" id="IPR007387">
    <property type="entry name" value="TRAP_DctQ"/>
</dbReference>
<dbReference type="AlphaFoldDB" id="A0A2R8APF4"/>
<keyword evidence="12" id="KW-1185">Reference proteome</keyword>
<dbReference type="Pfam" id="PF04290">
    <property type="entry name" value="DctQ"/>
    <property type="match status" value="1"/>
</dbReference>
<comment type="subunit">
    <text evidence="9">The complex comprises the extracytoplasmic solute receptor protein and the two transmembrane proteins.</text>
</comment>
<proteinExistence type="inferred from homology"/>
<dbReference type="InterPro" id="IPR055348">
    <property type="entry name" value="DctQ"/>
</dbReference>
<comment type="similarity">
    <text evidence="8 9">Belongs to the TRAP transporter small permease family.</text>
</comment>
<evidence type="ECO:0000313" key="11">
    <source>
        <dbReference type="EMBL" id="SPF77942.1"/>
    </source>
</evidence>
<dbReference type="RefSeq" id="WP_108884622.1">
    <property type="nucleotide sequence ID" value="NZ_OMOJ01000001.1"/>
</dbReference>
<comment type="function">
    <text evidence="9">Part of the tripartite ATP-independent periplasmic (TRAP) transport system.</text>
</comment>
<feature type="transmembrane region" description="Helical" evidence="9">
    <location>
        <begin position="133"/>
        <end position="151"/>
    </location>
</feature>
<keyword evidence="5 9" id="KW-0812">Transmembrane</keyword>
<sequence length="181" mass="20596">MTALDRFFDGLDTLIGWVTATLLAVAYALSVFGVVERYLIPGSGTDWLMEVVVFSIIWAVLLSVARIEHRRAHIRMDIVWRTFGDKGKTYSEYAVLLLGLMFSVILVYSGWLVVQDAIMWDERTDSSLRLPYWIYYLSLASAFSVHILFVLHRLTLLARNAVEFDHGDLSAEIAHNGDYSD</sequence>
<organism evidence="11 12">
    <name type="scientific">Pseudoprimorskyibacter insulae</name>
    <dbReference type="NCBI Taxonomy" id="1695997"/>
    <lineage>
        <taxon>Bacteria</taxon>
        <taxon>Pseudomonadati</taxon>
        <taxon>Pseudomonadota</taxon>
        <taxon>Alphaproteobacteria</taxon>
        <taxon>Rhodobacterales</taxon>
        <taxon>Paracoccaceae</taxon>
        <taxon>Pseudoprimorskyibacter</taxon>
    </lineage>
</organism>
<feature type="transmembrane region" description="Helical" evidence="9">
    <location>
        <begin position="14"/>
        <end position="35"/>
    </location>
</feature>
<dbReference type="EMBL" id="OMOJ01000001">
    <property type="protein sequence ID" value="SPF77942.1"/>
    <property type="molecule type" value="Genomic_DNA"/>
</dbReference>
<dbReference type="GO" id="GO:0005886">
    <property type="term" value="C:plasma membrane"/>
    <property type="evidence" value="ECO:0007669"/>
    <property type="project" value="UniProtKB-SubCell"/>
</dbReference>
<comment type="subcellular location">
    <subcellularLocation>
        <location evidence="1 9">Cell inner membrane</location>
        <topology evidence="1 9">Multi-pass membrane protein</topology>
    </subcellularLocation>
</comment>
<evidence type="ECO:0000256" key="1">
    <source>
        <dbReference type="ARBA" id="ARBA00004429"/>
    </source>
</evidence>
<evidence type="ECO:0000256" key="8">
    <source>
        <dbReference type="ARBA" id="ARBA00038436"/>
    </source>
</evidence>
<keyword evidence="3" id="KW-1003">Cell membrane</keyword>